<dbReference type="InterPro" id="IPR058982">
    <property type="entry name" value="Beta-barrel_AprE"/>
</dbReference>
<keyword evidence="9" id="KW-0175">Coiled coil</keyword>
<dbReference type="PANTHER" id="PTHR30386:SF27">
    <property type="entry name" value="MEMBRANE FUSION PROTEIN (MFP) FAMILY PROTEIN"/>
    <property type="match status" value="1"/>
</dbReference>
<dbReference type="GO" id="GO:0005886">
    <property type="term" value="C:plasma membrane"/>
    <property type="evidence" value="ECO:0007669"/>
    <property type="project" value="UniProtKB-SubCell"/>
</dbReference>
<proteinExistence type="inferred from homology"/>
<evidence type="ECO:0000259" key="12">
    <source>
        <dbReference type="Pfam" id="PF26002"/>
    </source>
</evidence>
<dbReference type="PRINTS" id="PR01490">
    <property type="entry name" value="RTXTOXIND"/>
</dbReference>
<dbReference type="PANTHER" id="PTHR30386">
    <property type="entry name" value="MEMBRANE FUSION SUBUNIT OF EMRAB-TOLC MULTIDRUG EFFLUX PUMP"/>
    <property type="match status" value="1"/>
</dbReference>
<dbReference type="EMBL" id="UFVD01000001">
    <property type="protein sequence ID" value="SUX11305.1"/>
    <property type="molecule type" value="Genomic_DNA"/>
</dbReference>
<organism evidence="13 14">
    <name type="scientific">Campylobacter sputorum subsp. sputorum</name>
    <dbReference type="NCBI Taxonomy" id="32024"/>
    <lineage>
        <taxon>Bacteria</taxon>
        <taxon>Pseudomonadati</taxon>
        <taxon>Campylobacterota</taxon>
        <taxon>Epsilonproteobacteria</taxon>
        <taxon>Campylobacterales</taxon>
        <taxon>Campylobacteraceae</taxon>
        <taxon>Campylobacter</taxon>
    </lineage>
</organism>
<evidence type="ECO:0000256" key="4">
    <source>
        <dbReference type="ARBA" id="ARBA00022475"/>
    </source>
</evidence>
<keyword evidence="5" id="KW-0997">Cell inner membrane</keyword>
<keyword evidence="7 10" id="KW-1133">Transmembrane helix</keyword>
<dbReference type="OrthoDB" id="9810980at2"/>
<dbReference type="InterPro" id="IPR006144">
    <property type="entry name" value="Secretion_HlyD_CS"/>
</dbReference>
<feature type="domain" description="AprE-like beta-barrel" evidence="12">
    <location>
        <begin position="325"/>
        <end position="414"/>
    </location>
</feature>
<sequence length="437" mass="49692">MFKIFKKIDDDSYEFKPVIIEIEDRPLNPLGRTVLWIIITLIIACILWLFFAKVDVVVSARGKVIPTGEIKILKPLETGVVSKIFVKEGQVVKAGEILMQIDPSVSMVNLKTKQDELDAINMSIKRLETLGFGKKLSDEELNNLSQDEKKLYLHQLNTYEDTIKQYEFKLAQAKHSANGIDSEIQRLSLLLKKSSDRLDRLQNVKDIIAYKDYENTQKEVFDTTEKLNIAKQQKLESAKKIGEIKQEMSVFKENIKTKYLDELINKQKEASDIKAQINTYMFQGKQQQITSPVDGYIGKLMINTQGGIVNSTEPLLSVIPANEPLIIKANVLNKDIGFLSVGQEVAIKIDTFNFQKYGKLDGKLFYISNDSLKDEKLGEIYEIKVEPKQTTLLVDGEEKSIEPGMSVSAEIKTGKRRVIELFVYPIIKYLDEGLSVR</sequence>
<evidence type="ECO:0000256" key="10">
    <source>
        <dbReference type="SAM" id="Phobius"/>
    </source>
</evidence>
<evidence type="ECO:0000256" key="2">
    <source>
        <dbReference type="ARBA" id="ARBA00009477"/>
    </source>
</evidence>
<protein>
    <submittedName>
        <fullName evidence="13">Putative membrane-fusion protein</fullName>
    </submittedName>
</protein>
<dbReference type="InterPro" id="IPR050739">
    <property type="entry name" value="MFP"/>
</dbReference>
<dbReference type="GO" id="GO:0009306">
    <property type="term" value="P:protein secretion"/>
    <property type="evidence" value="ECO:0007669"/>
    <property type="project" value="InterPro"/>
</dbReference>
<evidence type="ECO:0000313" key="13">
    <source>
        <dbReference type="EMBL" id="SUX11305.1"/>
    </source>
</evidence>
<keyword evidence="14" id="KW-1185">Reference proteome</keyword>
<dbReference type="STRING" id="32024.GCA_000788295_01099"/>
<keyword evidence="4" id="KW-1003">Cell membrane</keyword>
<evidence type="ECO:0000313" key="14">
    <source>
        <dbReference type="Proteomes" id="UP000254920"/>
    </source>
</evidence>
<gene>
    <name evidence="13" type="primary">hlyD</name>
    <name evidence="13" type="ORF">NCTC12475_01522</name>
</gene>
<comment type="subcellular location">
    <subcellularLocation>
        <location evidence="1">Cell inner membrane</location>
        <topology evidence="1">Single-pass membrane protein</topology>
    </subcellularLocation>
</comment>
<dbReference type="Gene3D" id="2.40.30.170">
    <property type="match status" value="1"/>
</dbReference>
<keyword evidence="3" id="KW-0813">Transport</keyword>
<dbReference type="Proteomes" id="UP000254920">
    <property type="component" value="Unassembled WGS sequence"/>
</dbReference>
<evidence type="ECO:0000256" key="3">
    <source>
        <dbReference type="ARBA" id="ARBA00022448"/>
    </source>
</evidence>
<accession>A0A381DKY3</accession>
<dbReference type="Gene3D" id="2.40.50.100">
    <property type="match status" value="1"/>
</dbReference>
<dbReference type="InterPro" id="IPR010129">
    <property type="entry name" value="T1SS_HlyD"/>
</dbReference>
<keyword evidence="6 10" id="KW-0812">Transmembrane</keyword>
<evidence type="ECO:0000256" key="5">
    <source>
        <dbReference type="ARBA" id="ARBA00022519"/>
    </source>
</evidence>
<evidence type="ECO:0000256" key="9">
    <source>
        <dbReference type="SAM" id="Coils"/>
    </source>
</evidence>
<evidence type="ECO:0000256" key="1">
    <source>
        <dbReference type="ARBA" id="ARBA00004377"/>
    </source>
</evidence>
<name>A0A381DKY3_9BACT</name>
<dbReference type="NCBIfam" id="TIGR01843">
    <property type="entry name" value="type_I_hlyD"/>
    <property type="match status" value="1"/>
</dbReference>
<keyword evidence="8 10" id="KW-0472">Membrane</keyword>
<dbReference type="PROSITE" id="PS00543">
    <property type="entry name" value="HLYD_FAMILY"/>
    <property type="match status" value="1"/>
</dbReference>
<dbReference type="RefSeq" id="WP_089182046.1">
    <property type="nucleotide sequence ID" value="NZ_CP043427.1"/>
</dbReference>
<feature type="transmembrane region" description="Helical" evidence="10">
    <location>
        <begin position="33"/>
        <end position="51"/>
    </location>
</feature>
<evidence type="ECO:0000256" key="7">
    <source>
        <dbReference type="ARBA" id="ARBA00022989"/>
    </source>
</evidence>
<dbReference type="Pfam" id="PF25917">
    <property type="entry name" value="BSH_RND"/>
    <property type="match status" value="1"/>
</dbReference>
<dbReference type="SUPFAM" id="SSF111369">
    <property type="entry name" value="HlyD-like secretion proteins"/>
    <property type="match status" value="1"/>
</dbReference>
<feature type="domain" description="Multidrug resistance protein MdtA-like barrel-sandwich hybrid" evidence="11">
    <location>
        <begin position="79"/>
        <end position="314"/>
    </location>
</feature>
<evidence type="ECO:0000256" key="6">
    <source>
        <dbReference type="ARBA" id="ARBA00022692"/>
    </source>
</evidence>
<comment type="similarity">
    <text evidence="2">Belongs to the membrane fusion protein (MFP) (TC 8.A.1) family.</text>
</comment>
<dbReference type="GeneID" id="93090165"/>
<evidence type="ECO:0000259" key="11">
    <source>
        <dbReference type="Pfam" id="PF25917"/>
    </source>
</evidence>
<dbReference type="AlphaFoldDB" id="A0A381DKY3"/>
<reference evidence="13 14" key="1">
    <citation type="submission" date="2018-06" db="EMBL/GenBank/DDBJ databases">
        <authorList>
            <consortium name="Pathogen Informatics"/>
            <person name="Doyle S."/>
        </authorList>
    </citation>
    <scope>NUCLEOTIDE SEQUENCE [LARGE SCALE GENOMIC DNA]</scope>
    <source>
        <strain evidence="13 14">NCTC12475</strain>
    </source>
</reference>
<evidence type="ECO:0000256" key="8">
    <source>
        <dbReference type="ARBA" id="ARBA00023136"/>
    </source>
</evidence>
<feature type="coiled-coil region" evidence="9">
    <location>
        <begin position="156"/>
        <end position="233"/>
    </location>
</feature>
<dbReference type="InterPro" id="IPR058625">
    <property type="entry name" value="MdtA-like_BSH"/>
</dbReference>
<dbReference type="Pfam" id="PF26002">
    <property type="entry name" value="Beta-barrel_AprE"/>
    <property type="match status" value="1"/>
</dbReference>